<proteinExistence type="predicted"/>
<reference evidence="2" key="2">
    <citation type="submission" date="2018-07" db="EMBL/GenBank/DDBJ databases">
        <authorList>
            <consortium name="NCBI Pathogen Detection Project"/>
        </authorList>
    </citation>
    <scope>NUCLEOTIDE SEQUENCE</scope>
    <source>
        <strain evidence="2">BCW_2043</strain>
    </source>
</reference>
<evidence type="ECO:0000313" key="2">
    <source>
        <dbReference type="EMBL" id="HAE3955875.1"/>
    </source>
</evidence>
<reference evidence="2" key="1">
    <citation type="journal article" date="2018" name="Genome Biol.">
        <title>SKESA: strategic k-mer extension for scrupulous assemblies.</title>
        <authorList>
            <person name="Souvorov A."/>
            <person name="Agarwala R."/>
            <person name="Lipman D.J."/>
        </authorList>
    </citation>
    <scope>NUCLEOTIDE SEQUENCE</scope>
    <source>
        <strain evidence="2">BCW_2043</strain>
    </source>
</reference>
<organism evidence="2">
    <name type="scientific">Salmonella enterica subsp. enterica serovar Alachua</name>
    <dbReference type="NCBI Taxonomy" id="913240"/>
    <lineage>
        <taxon>Bacteria</taxon>
        <taxon>Pseudomonadati</taxon>
        <taxon>Pseudomonadota</taxon>
        <taxon>Gammaproteobacteria</taxon>
        <taxon>Enterobacterales</taxon>
        <taxon>Enterobacteriaceae</taxon>
        <taxon>Salmonella</taxon>
    </lineage>
</organism>
<accession>A0A5H6FJ75</accession>
<name>A0A5H6FJ75_SALET</name>
<dbReference type="PIRSF" id="PIRSF029288">
    <property type="entry name" value="SciE_ImpE"/>
    <property type="match status" value="1"/>
</dbReference>
<dbReference type="EMBL" id="AAKKEG010000004">
    <property type="protein sequence ID" value="ECS6250157.1"/>
    <property type="molecule type" value="Genomic_DNA"/>
</dbReference>
<dbReference type="SUPFAM" id="SSF144059">
    <property type="entry name" value="ImpE-like"/>
    <property type="match status" value="1"/>
</dbReference>
<dbReference type="InterPro" id="IPR011990">
    <property type="entry name" value="TPR-like_helical_dom_sf"/>
</dbReference>
<dbReference type="EMBL" id="DAARUD010000030">
    <property type="protein sequence ID" value="HAE3955875.1"/>
    <property type="molecule type" value="Genomic_DNA"/>
</dbReference>
<dbReference type="Pfam" id="PF07024">
    <property type="entry name" value="ImpE"/>
    <property type="match status" value="1"/>
</dbReference>
<comment type="caution">
    <text evidence="2">The sequence shown here is derived from an EMBL/GenBank/DDBJ whole genome shotgun (WGS) entry which is preliminary data.</text>
</comment>
<evidence type="ECO:0000313" key="1">
    <source>
        <dbReference type="EMBL" id="ECS6250157.1"/>
    </source>
</evidence>
<dbReference type="InterPro" id="IPR009211">
    <property type="entry name" value="TagJ"/>
</dbReference>
<reference evidence="1" key="3">
    <citation type="submission" date="2018-07" db="EMBL/GenBank/DDBJ databases">
        <authorList>
            <consortium name="GenomeTrakr network: Whole genome sequencing for foodborne pathogen traceback"/>
        </authorList>
    </citation>
    <scope>NUCLEOTIDE SEQUENCE</scope>
    <source>
        <strain evidence="1">FSIS1609673</strain>
    </source>
</reference>
<gene>
    <name evidence="1" type="ORF">BXS52_11985</name>
    <name evidence="2" type="ORF">GNC31_004707</name>
</gene>
<dbReference type="AlphaFoldDB" id="A0A5H6FJ75"/>
<protein>
    <submittedName>
        <fullName evidence="2">ImpE family protein</fullName>
    </submittedName>
</protein>
<dbReference type="RefSeq" id="WP_079821513.1">
    <property type="nucleotide sequence ID" value="NZ_MXFO01000026.1"/>
</dbReference>
<dbReference type="Gene3D" id="1.25.40.10">
    <property type="entry name" value="Tetratricopeptide repeat domain"/>
    <property type="match status" value="1"/>
</dbReference>
<sequence length="286" mass="31784">MKKTDTLPATLSALIQEYSIAEGIQMAEQQVRENPAKALCRHSLFQLLCVAGDWSRALHQLQLCARMEANYTQEARLYRELVRCEMFRHTVFQGEQRPGFLLPQPVWVESLLAALACHDDTGEVDKHRNTALEAITDTGGQWNGGAFDWAGGQWNGGAFDWASDSDSRLGPVLELVTGGVYIWLPFSQIRSLESPQPARLTDLLWKPVNITLVNGDTHGAWLFTRYSGSESASDALRLCRETAWQDGPGETTVRALGQKVWLTSHGDISLLDMAHCTFHAQENDGA</sequence>